<dbReference type="PROSITE" id="PS00211">
    <property type="entry name" value="ABC_TRANSPORTER_1"/>
    <property type="match status" value="1"/>
</dbReference>
<dbReference type="InterPro" id="IPR003439">
    <property type="entry name" value="ABC_transporter-like_ATP-bd"/>
</dbReference>
<name>A0A381NWU4_9ZZZZ</name>
<dbReference type="PANTHER" id="PTHR43158:SF2">
    <property type="entry name" value="SKFA PEPTIDE EXPORT ATP-BINDING PROTEIN SKFE"/>
    <property type="match status" value="1"/>
</dbReference>
<accession>A0A381NWU4</accession>
<dbReference type="PANTHER" id="PTHR43158">
    <property type="entry name" value="SKFA PEPTIDE EXPORT ATP-BINDING PROTEIN SKFE"/>
    <property type="match status" value="1"/>
</dbReference>
<evidence type="ECO:0000313" key="4">
    <source>
        <dbReference type="EMBL" id="SUZ58699.1"/>
    </source>
</evidence>
<dbReference type="SMART" id="SM00382">
    <property type="entry name" value="AAA"/>
    <property type="match status" value="1"/>
</dbReference>
<organism evidence="4">
    <name type="scientific">marine metagenome</name>
    <dbReference type="NCBI Taxonomy" id="408172"/>
    <lineage>
        <taxon>unclassified sequences</taxon>
        <taxon>metagenomes</taxon>
        <taxon>ecological metagenomes</taxon>
    </lineage>
</organism>
<feature type="domain" description="ABC transporter" evidence="3">
    <location>
        <begin position="1"/>
        <end position="238"/>
    </location>
</feature>
<evidence type="ECO:0000256" key="1">
    <source>
        <dbReference type="ARBA" id="ARBA00022741"/>
    </source>
</evidence>
<keyword evidence="1" id="KW-0547">Nucleotide-binding</keyword>
<proteinExistence type="predicted"/>
<gene>
    <name evidence="4" type="ORF">METZ01_LOCUS11553</name>
</gene>
<dbReference type="Gene3D" id="3.40.50.300">
    <property type="entry name" value="P-loop containing nucleotide triphosphate hydrolases"/>
    <property type="match status" value="1"/>
</dbReference>
<evidence type="ECO:0000259" key="3">
    <source>
        <dbReference type="PROSITE" id="PS50893"/>
    </source>
</evidence>
<dbReference type="InterPro" id="IPR027417">
    <property type="entry name" value="P-loop_NTPase"/>
</dbReference>
<dbReference type="EMBL" id="UINC01000636">
    <property type="protein sequence ID" value="SUZ58699.1"/>
    <property type="molecule type" value="Genomic_DNA"/>
</dbReference>
<dbReference type="InterPro" id="IPR017871">
    <property type="entry name" value="ABC_transporter-like_CS"/>
</dbReference>
<evidence type="ECO:0000256" key="2">
    <source>
        <dbReference type="ARBA" id="ARBA00022840"/>
    </source>
</evidence>
<dbReference type="InterPro" id="IPR003593">
    <property type="entry name" value="AAA+_ATPase"/>
</dbReference>
<protein>
    <recommendedName>
        <fullName evidence="3">ABC transporter domain-containing protein</fullName>
    </recommendedName>
</protein>
<dbReference type="SUPFAM" id="SSF52540">
    <property type="entry name" value="P-loop containing nucleoside triphosphate hydrolases"/>
    <property type="match status" value="1"/>
</dbReference>
<sequence>VQIKNADVYVGGNKILKSLNWSMSEEENWAVIGNNGTGKTTFMKLIFGELIPVYGGEVRWFGNKGRISLSEVRKKISYVSAEYQSNYDHPALGWEVVASGHFSSIGLHGDVTQKQKEVAFDSMSYLGIEYLSYTPYQQMSYGEARRVLLARAMVHRASLMILDEPCTGLDIPTRETFLETMEKMSRKGTRMIYVTHRIEEIMPCFTHVLYLKNGKIFKQGRKEAMMSTKILSRALDCSITVEKNFNRYYAAIGYKK</sequence>
<feature type="non-terminal residue" evidence="4">
    <location>
        <position position="1"/>
    </location>
</feature>
<dbReference type="AlphaFoldDB" id="A0A381NWU4"/>
<keyword evidence="2" id="KW-0067">ATP-binding</keyword>
<dbReference type="PROSITE" id="PS50893">
    <property type="entry name" value="ABC_TRANSPORTER_2"/>
    <property type="match status" value="1"/>
</dbReference>
<dbReference type="Pfam" id="PF00005">
    <property type="entry name" value="ABC_tran"/>
    <property type="match status" value="1"/>
</dbReference>
<dbReference type="GO" id="GO:0005524">
    <property type="term" value="F:ATP binding"/>
    <property type="evidence" value="ECO:0007669"/>
    <property type="project" value="UniProtKB-KW"/>
</dbReference>
<dbReference type="GO" id="GO:0016887">
    <property type="term" value="F:ATP hydrolysis activity"/>
    <property type="evidence" value="ECO:0007669"/>
    <property type="project" value="InterPro"/>
</dbReference>
<reference evidence="4" key="1">
    <citation type="submission" date="2018-05" db="EMBL/GenBank/DDBJ databases">
        <authorList>
            <person name="Lanie J.A."/>
            <person name="Ng W.-L."/>
            <person name="Kazmierczak K.M."/>
            <person name="Andrzejewski T.M."/>
            <person name="Davidsen T.M."/>
            <person name="Wayne K.J."/>
            <person name="Tettelin H."/>
            <person name="Glass J.I."/>
            <person name="Rusch D."/>
            <person name="Podicherti R."/>
            <person name="Tsui H.-C.T."/>
            <person name="Winkler M.E."/>
        </authorList>
    </citation>
    <scope>NUCLEOTIDE SEQUENCE</scope>
</reference>